<dbReference type="InterPro" id="IPR006686">
    <property type="entry name" value="MscS_channel_CS"/>
</dbReference>
<feature type="transmembrane region" description="Helical" evidence="7">
    <location>
        <begin position="92"/>
        <end position="118"/>
    </location>
</feature>
<evidence type="ECO:0000256" key="4">
    <source>
        <dbReference type="ARBA" id="ARBA00022692"/>
    </source>
</evidence>
<evidence type="ECO:0000259" key="9">
    <source>
        <dbReference type="Pfam" id="PF21082"/>
    </source>
</evidence>
<feature type="transmembrane region" description="Helical" evidence="7">
    <location>
        <begin position="44"/>
        <end position="62"/>
    </location>
</feature>
<evidence type="ECO:0000313" key="10">
    <source>
        <dbReference type="EMBL" id="MCU6763375.1"/>
    </source>
</evidence>
<dbReference type="InterPro" id="IPR006685">
    <property type="entry name" value="MscS_channel_2nd"/>
</dbReference>
<keyword evidence="4 7" id="KW-0812">Transmembrane</keyword>
<dbReference type="InterPro" id="IPR010920">
    <property type="entry name" value="LSM_dom_sf"/>
</dbReference>
<dbReference type="EMBL" id="JAOQJQ010000007">
    <property type="protein sequence ID" value="MCU6763375.1"/>
    <property type="molecule type" value="Genomic_DNA"/>
</dbReference>
<evidence type="ECO:0000259" key="8">
    <source>
        <dbReference type="Pfam" id="PF00924"/>
    </source>
</evidence>
<feature type="transmembrane region" description="Helical" evidence="7">
    <location>
        <begin position="124"/>
        <end position="144"/>
    </location>
</feature>
<evidence type="ECO:0000256" key="7">
    <source>
        <dbReference type="SAM" id="Phobius"/>
    </source>
</evidence>
<dbReference type="InterPro" id="IPR049278">
    <property type="entry name" value="MS_channel_C"/>
</dbReference>
<protein>
    <submittedName>
        <fullName evidence="10">Mechanosensitive ion channel</fullName>
    </submittedName>
</protein>
<reference evidence="10 11" key="1">
    <citation type="journal article" date="2021" name="ISME Commun">
        <title>Automated analysis of genomic sequences facilitates high-throughput and comprehensive description of bacteria.</title>
        <authorList>
            <person name="Hitch T.C.A."/>
        </authorList>
    </citation>
    <scope>NUCLEOTIDE SEQUENCE [LARGE SCALE GENOMIC DNA]</scope>
    <source>
        <strain evidence="10 11">Sanger_109</strain>
    </source>
</reference>
<organism evidence="10 11">
    <name type="scientific">Brotonthovivens ammoniilytica</name>
    <dbReference type="NCBI Taxonomy" id="2981725"/>
    <lineage>
        <taxon>Bacteria</taxon>
        <taxon>Bacillati</taxon>
        <taxon>Bacillota</taxon>
        <taxon>Clostridia</taxon>
        <taxon>Lachnospirales</taxon>
        <taxon>Lachnospiraceae</taxon>
        <taxon>Brotonthovivens</taxon>
    </lineage>
</organism>
<dbReference type="SUPFAM" id="SSF82689">
    <property type="entry name" value="Mechanosensitive channel protein MscS (YggB), C-terminal domain"/>
    <property type="match status" value="1"/>
</dbReference>
<comment type="caution">
    <text evidence="10">The sequence shown here is derived from an EMBL/GenBank/DDBJ whole genome shotgun (WGS) entry which is preliminary data.</text>
</comment>
<proteinExistence type="inferred from homology"/>
<keyword evidence="3" id="KW-1003">Cell membrane</keyword>
<dbReference type="RefSeq" id="WP_158426021.1">
    <property type="nucleotide sequence ID" value="NZ_JAOQJQ010000007.1"/>
</dbReference>
<evidence type="ECO:0000256" key="3">
    <source>
        <dbReference type="ARBA" id="ARBA00022475"/>
    </source>
</evidence>
<dbReference type="Proteomes" id="UP001652442">
    <property type="component" value="Unassembled WGS sequence"/>
</dbReference>
<evidence type="ECO:0000313" key="11">
    <source>
        <dbReference type="Proteomes" id="UP001652442"/>
    </source>
</evidence>
<dbReference type="Pfam" id="PF00924">
    <property type="entry name" value="MS_channel_2nd"/>
    <property type="match status" value="1"/>
</dbReference>
<evidence type="ECO:0000256" key="6">
    <source>
        <dbReference type="ARBA" id="ARBA00023136"/>
    </source>
</evidence>
<dbReference type="Gene3D" id="2.30.30.60">
    <property type="match status" value="1"/>
</dbReference>
<feature type="domain" description="Mechanosensitive ion channel MscS C-terminal" evidence="9">
    <location>
        <begin position="206"/>
        <end position="287"/>
    </location>
</feature>
<evidence type="ECO:0000256" key="2">
    <source>
        <dbReference type="ARBA" id="ARBA00008017"/>
    </source>
</evidence>
<dbReference type="Gene3D" id="3.30.70.100">
    <property type="match status" value="1"/>
</dbReference>
<keyword evidence="6 7" id="KW-0472">Membrane</keyword>
<dbReference type="InterPro" id="IPR045275">
    <property type="entry name" value="MscS_archaea/bacteria_type"/>
</dbReference>
<comment type="similarity">
    <text evidence="2">Belongs to the MscS (TC 1.A.23) family.</text>
</comment>
<comment type="subcellular location">
    <subcellularLocation>
        <location evidence="1">Cell membrane</location>
        <topology evidence="1">Multi-pass membrane protein</topology>
    </subcellularLocation>
</comment>
<dbReference type="InterPro" id="IPR011066">
    <property type="entry name" value="MscS_channel_C_sf"/>
</dbReference>
<dbReference type="PANTHER" id="PTHR30221">
    <property type="entry name" value="SMALL-CONDUCTANCE MECHANOSENSITIVE CHANNEL"/>
    <property type="match status" value="1"/>
</dbReference>
<dbReference type="InterPro" id="IPR011014">
    <property type="entry name" value="MscS_channel_TM-2"/>
</dbReference>
<evidence type="ECO:0000256" key="5">
    <source>
        <dbReference type="ARBA" id="ARBA00022989"/>
    </source>
</evidence>
<feature type="domain" description="Mechanosensitive ion channel MscS" evidence="8">
    <location>
        <begin position="131"/>
        <end position="199"/>
    </location>
</feature>
<gene>
    <name evidence="10" type="ORF">OCV88_13755</name>
</gene>
<sequence length="304" mass="34248">MFFLSSNHNIVDTVTETLSENVNIISWKTFEKYFADKAPEVIDFLVKLLIAVIVLLIGIRVIKFIRKLVRKTLAKTNLDEGLKQFLDHLLNVALYFFLIMIVLGKFGITASSVIAIIGSVGLSVGLALQGTLSNFAGGVLILLLKPFVVGDYIKEDTHGNEGTVSEIQLFYTKLVTVDNKTVILPNGALSNCSLINFTHQNKRMIDMKVGVSYQSDLKKAKEVISEVVKQDPSRLPEEEFQVFVSELADSAVMIGIRTWVSTEEYWKARWRITEQIKYTLDENGIEIPFPQMDITVHQDTERKS</sequence>
<dbReference type="Pfam" id="PF21082">
    <property type="entry name" value="MS_channel_3rd"/>
    <property type="match status" value="1"/>
</dbReference>
<dbReference type="InterPro" id="IPR023408">
    <property type="entry name" value="MscS_beta-dom_sf"/>
</dbReference>
<dbReference type="PROSITE" id="PS01246">
    <property type="entry name" value="UPF0003"/>
    <property type="match status" value="1"/>
</dbReference>
<evidence type="ECO:0000256" key="1">
    <source>
        <dbReference type="ARBA" id="ARBA00004651"/>
    </source>
</evidence>
<dbReference type="SUPFAM" id="SSF50182">
    <property type="entry name" value="Sm-like ribonucleoproteins"/>
    <property type="match status" value="1"/>
</dbReference>
<dbReference type="Gene3D" id="1.10.287.1260">
    <property type="match status" value="1"/>
</dbReference>
<dbReference type="SUPFAM" id="SSF82861">
    <property type="entry name" value="Mechanosensitive channel protein MscS (YggB), transmembrane region"/>
    <property type="match status" value="1"/>
</dbReference>
<dbReference type="Pfam" id="PF05552">
    <property type="entry name" value="MS_channel_1st_1"/>
    <property type="match status" value="1"/>
</dbReference>
<keyword evidence="5 7" id="KW-1133">Transmembrane helix</keyword>
<name>A0ABT2TMC9_9FIRM</name>
<dbReference type="InterPro" id="IPR008910">
    <property type="entry name" value="MSC_TM_helix"/>
</dbReference>
<keyword evidence="11" id="KW-1185">Reference proteome</keyword>
<dbReference type="PANTHER" id="PTHR30221:SF1">
    <property type="entry name" value="SMALL-CONDUCTANCE MECHANOSENSITIVE CHANNEL"/>
    <property type="match status" value="1"/>
</dbReference>
<accession>A0ABT2TMC9</accession>